<comment type="caution">
    <text evidence="2">The sequence shown here is derived from an EMBL/GenBank/DDBJ whole genome shotgun (WGS) entry which is preliminary data.</text>
</comment>
<organism evidence="2 3">
    <name type="scientific">Streptomyces spororaveus</name>
    <dbReference type="NCBI Taxonomy" id="284039"/>
    <lineage>
        <taxon>Bacteria</taxon>
        <taxon>Bacillati</taxon>
        <taxon>Actinomycetota</taxon>
        <taxon>Actinomycetes</taxon>
        <taxon>Kitasatosporales</taxon>
        <taxon>Streptomycetaceae</taxon>
        <taxon>Streptomyces</taxon>
    </lineage>
</organism>
<accession>A0ABQ3T752</accession>
<evidence type="ECO:0000313" key="3">
    <source>
        <dbReference type="Proteomes" id="UP000608522"/>
    </source>
</evidence>
<feature type="region of interest" description="Disordered" evidence="1">
    <location>
        <begin position="100"/>
        <end position="119"/>
    </location>
</feature>
<evidence type="ECO:0000256" key="1">
    <source>
        <dbReference type="SAM" id="MobiDB-lite"/>
    </source>
</evidence>
<sequence>MLSASTPPHSGELEALPAAGAGRSAAAHGPIPGHLLGYCSKTLDYRRATSKRPCANCAHLTQTLEALRRRAGELALPAAEACHSDDSMLWTPHGAGHLTFGPGHGAPRHRPLRPPTKLSRPMTRWRPLFRFQSILAARGAKPVK</sequence>
<evidence type="ECO:0000313" key="2">
    <source>
        <dbReference type="EMBL" id="GHI76207.1"/>
    </source>
</evidence>
<reference evidence="3" key="1">
    <citation type="submission" date="2023-07" db="EMBL/GenBank/DDBJ databases">
        <title>Whole genome shotgun sequence of Streptomyces spororaveus NBRC 15456.</title>
        <authorList>
            <person name="Komaki H."/>
            <person name="Tamura T."/>
        </authorList>
    </citation>
    <scope>NUCLEOTIDE SEQUENCE [LARGE SCALE GENOMIC DNA]</scope>
    <source>
        <strain evidence="3">NBRC 15456</strain>
    </source>
</reference>
<name>A0ABQ3T752_9ACTN</name>
<gene>
    <name evidence="2" type="ORF">Sspor_17680</name>
</gene>
<proteinExistence type="predicted"/>
<dbReference type="EMBL" id="BNED01000005">
    <property type="protein sequence ID" value="GHI76207.1"/>
    <property type="molecule type" value="Genomic_DNA"/>
</dbReference>
<protein>
    <submittedName>
        <fullName evidence="2">Uncharacterized protein</fullName>
    </submittedName>
</protein>
<dbReference type="Proteomes" id="UP000608522">
    <property type="component" value="Unassembled WGS sequence"/>
</dbReference>
<keyword evidence="3" id="KW-1185">Reference proteome</keyword>